<keyword evidence="2" id="KW-1185">Reference proteome</keyword>
<name>A0ABY9GK60_9PSED</name>
<dbReference type="Proteomes" id="UP001230768">
    <property type="component" value="Chromosome"/>
</dbReference>
<accession>A0ABY9GK60</accession>
<dbReference type="InterPro" id="IPR059206">
    <property type="entry name" value="Sll1717-like"/>
</dbReference>
<dbReference type="NCBIfam" id="NF047389">
    <property type="entry name" value="ATPase_Sll1717"/>
    <property type="match status" value="1"/>
</dbReference>
<protein>
    <submittedName>
        <fullName evidence="1">DNA repair protein</fullName>
    </submittedName>
</protein>
<gene>
    <name evidence="1" type="ORF">PSH88_17575</name>
</gene>
<evidence type="ECO:0000313" key="2">
    <source>
        <dbReference type="Proteomes" id="UP001230768"/>
    </source>
</evidence>
<dbReference type="InterPro" id="IPR027417">
    <property type="entry name" value="P-loop_NTPase"/>
</dbReference>
<reference evidence="1 2" key="1">
    <citation type="submission" date="2023-02" db="EMBL/GenBank/DDBJ databases">
        <title>Evolution of Hrp T3SS in non-pathogenic Pseudomonas fluorescens.</title>
        <authorList>
            <person name="Liao K."/>
            <person name="Wei H."/>
            <person name="Gu Y."/>
        </authorList>
    </citation>
    <scope>NUCLEOTIDE SEQUENCE [LARGE SCALE GENOMIC DNA]</scope>
    <source>
        <strain evidence="1 2">FP607</strain>
    </source>
</reference>
<proteinExistence type="predicted"/>
<evidence type="ECO:0000313" key="1">
    <source>
        <dbReference type="EMBL" id="WLI16156.1"/>
    </source>
</evidence>
<dbReference type="RefSeq" id="WP_305421750.1">
    <property type="nucleotide sequence ID" value="NZ_CP117430.1"/>
</dbReference>
<dbReference type="SUPFAM" id="SSF52540">
    <property type="entry name" value="P-loop containing nucleoside triphosphate hydrolases"/>
    <property type="match status" value="1"/>
</dbReference>
<sequence>MEEKKLKITRNLKIGALDAEGDSELLNRCFVDNGYLDRLLDVESPASIILGRTGSGKSALLYKIKSSAQKVVNLDPNDISVRFLEYSDIIQFFDALNINLDLFYKLLWRHVLTVEFLKLRYDIKSEYESKSFLDGIFSKFSRDVTKRKALEYFNEWGDRFWLDTDEQLKIITKKLETDTKSSIGAKYSEVSLTLDGAKRLSDEERCEIKQRASLVVNGLQIRKLNEVLDLLAEHSFDDPQKKFYILIDQLDEEWAGTETRVRFIRALIEEIKTFRRIKQTKIIAALRKDLLVLVFDVTRDSGFQEEKYESYILELRWSPEELERLIELRINEVFKSQYTKQQIILDDIFPKARKGGGQTSIEFIIERTLRRPRDVLQFVNESFAIASDRERVSWRSLFAAEAQYSEKRLKSLKEEWGEVYPSFDDTIEILRGLKATFTRSLIKDSRLEEVMLALYEHKNSDPCSTIVKKYYDSQGIKEADILSSMLSCLYRIGAIGVKTGAMDTYIWCYVDQASVTRGEIKRVEHMKIHKMLHRALDIITEQREIFEAVDLD</sequence>
<organism evidence="1 2">
    <name type="scientific">Pseudomonas wuhanensis</name>
    <dbReference type="NCBI Taxonomy" id="2954098"/>
    <lineage>
        <taxon>Bacteria</taxon>
        <taxon>Pseudomonadati</taxon>
        <taxon>Pseudomonadota</taxon>
        <taxon>Gammaproteobacteria</taxon>
        <taxon>Pseudomonadales</taxon>
        <taxon>Pseudomonadaceae</taxon>
        <taxon>Pseudomonas</taxon>
    </lineage>
</organism>
<dbReference type="EMBL" id="CP117430">
    <property type="protein sequence ID" value="WLI16156.1"/>
    <property type="molecule type" value="Genomic_DNA"/>
</dbReference>